<evidence type="ECO:0000256" key="2">
    <source>
        <dbReference type="ARBA" id="ARBA00022729"/>
    </source>
</evidence>
<name>A0A5E4QJW2_9NEOP</name>
<evidence type="ECO:0000313" key="5">
    <source>
        <dbReference type="EMBL" id="VVC98228.1"/>
    </source>
</evidence>
<dbReference type="GO" id="GO:0008010">
    <property type="term" value="F:structural constituent of chitin-based larval cuticle"/>
    <property type="evidence" value="ECO:0007669"/>
    <property type="project" value="TreeGrafter"/>
</dbReference>
<feature type="chain" id="PRO_5022938906" evidence="4">
    <location>
        <begin position="18"/>
        <end position="113"/>
    </location>
</feature>
<proteinExistence type="predicted"/>
<keyword evidence="1 3" id="KW-0193">Cuticle</keyword>
<dbReference type="InterPro" id="IPR000618">
    <property type="entry name" value="Insect_cuticle"/>
</dbReference>
<keyword evidence="2 4" id="KW-0732">Signal</keyword>
<dbReference type="PANTHER" id="PTHR10380">
    <property type="entry name" value="CUTICLE PROTEIN"/>
    <property type="match status" value="1"/>
</dbReference>
<dbReference type="InterPro" id="IPR031311">
    <property type="entry name" value="CHIT_BIND_RR_consensus"/>
</dbReference>
<sequence>MMKITIFAVAALAFVCAYPQDQPQTTPAVEIVKQDSEVDVNGYNFEFETSDGTSRQEQGEYKNDTDQQGLLVKGSYKYVAPDGQHISVTFVADKNGYQPTEQKDDSQPAAAQS</sequence>
<evidence type="ECO:0000256" key="3">
    <source>
        <dbReference type="PROSITE-ProRule" id="PRU00497"/>
    </source>
</evidence>
<reference evidence="5 6" key="1">
    <citation type="submission" date="2017-07" db="EMBL/GenBank/DDBJ databases">
        <authorList>
            <person name="Talla V."/>
            <person name="Backstrom N."/>
        </authorList>
    </citation>
    <scope>NUCLEOTIDE SEQUENCE [LARGE SCALE GENOMIC DNA]</scope>
</reference>
<dbReference type="GO" id="GO:0062129">
    <property type="term" value="C:chitin-based extracellular matrix"/>
    <property type="evidence" value="ECO:0007669"/>
    <property type="project" value="TreeGrafter"/>
</dbReference>
<dbReference type="Pfam" id="PF00379">
    <property type="entry name" value="Chitin_bind_4"/>
    <property type="match status" value="1"/>
</dbReference>
<dbReference type="Proteomes" id="UP000324832">
    <property type="component" value="Unassembled WGS sequence"/>
</dbReference>
<dbReference type="PROSITE" id="PS00233">
    <property type="entry name" value="CHIT_BIND_RR_1"/>
    <property type="match status" value="1"/>
</dbReference>
<accession>A0A5E4QJW2</accession>
<dbReference type="AlphaFoldDB" id="A0A5E4QJW2"/>
<feature type="signal peptide" evidence="4">
    <location>
        <begin position="1"/>
        <end position="17"/>
    </location>
</feature>
<dbReference type="InterPro" id="IPR050468">
    <property type="entry name" value="Cuticle_Struct_Prot"/>
</dbReference>
<dbReference type="EMBL" id="FZQP02003445">
    <property type="protein sequence ID" value="VVC98228.1"/>
    <property type="molecule type" value="Genomic_DNA"/>
</dbReference>
<protein>
    <submittedName>
        <fullName evidence="5">Uncharacterized protein</fullName>
    </submittedName>
</protein>
<dbReference type="PANTHER" id="PTHR10380:SF173">
    <property type="entry name" value="CUTICULAR PROTEIN 47EF, ISOFORM C-RELATED"/>
    <property type="match status" value="1"/>
</dbReference>
<evidence type="ECO:0000256" key="1">
    <source>
        <dbReference type="ARBA" id="ARBA00022460"/>
    </source>
</evidence>
<organism evidence="5 6">
    <name type="scientific">Leptidea sinapis</name>
    <dbReference type="NCBI Taxonomy" id="189913"/>
    <lineage>
        <taxon>Eukaryota</taxon>
        <taxon>Metazoa</taxon>
        <taxon>Ecdysozoa</taxon>
        <taxon>Arthropoda</taxon>
        <taxon>Hexapoda</taxon>
        <taxon>Insecta</taxon>
        <taxon>Pterygota</taxon>
        <taxon>Neoptera</taxon>
        <taxon>Endopterygota</taxon>
        <taxon>Lepidoptera</taxon>
        <taxon>Glossata</taxon>
        <taxon>Ditrysia</taxon>
        <taxon>Papilionoidea</taxon>
        <taxon>Pieridae</taxon>
        <taxon>Dismorphiinae</taxon>
        <taxon>Leptidea</taxon>
    </lineage>
</organism>
<dbReference type="PROSITE" id="PS51155">
    <property type="entry name" value="CHIT_BIND_RR_2"/>
    <property type="match status" value="1"/>
</dbReference>
<dbReference type="PRINTS" id="PR00947">
    <property type="entry name" value="CUTICLE"/>
</dbReference>
<evidence type="ECO:0000256" key="4">
    <source>
        <dbReference type="SAM" id="SignalP"/>
    </source>
</evidence>
<evidence type="ECO:0000313" key="6">
    <source>
        <dbReference type="Proteomes" id="UP000324832"/>
    </source>
</evidence>
<gene>
    <name evidence="5" type="ORF">LSINAPIS_LOCUS9342</name>
</gene>
<keyword evidence="6" id="KW-1185">Reference proteome</keyword>